<organism evidence="2 3">
    <name type="scientific">Trichogramma brassicae</name>
    <dbReference type="NCBI Taxonomy" id="86971"/>
    <lineage>
        <taxon>Eukaryota</taxon>
        <taxon>Metazoa</taxon>
        <taxon>Ecdysozoa</taxon>
        <taxon>Arthropoda</taxon>
        <taxon>Hexapoda</taxon>
        <taxon>Insecta</taxon>
        <taxon>Pterygota</taxon>
        <taxon>Neoptera</taxon>
        <taxon>Endopterygota</taxon>
        <taxon>Hymenoptera</taxon>
        <taxon>Apocrita</taxon>
        <taxon>Proctotrupomorpha</taxon>
        <taxon>Chalcidoidea</taxon>
        <taxon>Trichogrammatidae</taxon>
        <taxon>Trichogramma</taxon>
    </lineage>
</organism>
<feature type="compositionally biased region" description="Basic residues" evidence="1">
    <location>
        <begin position="62"/>
        <end position="71"/>
    </location>
</feature>
<evidence type="ECO:0000313" key="2">
    <source>
        <dbReference type="EMBL" id="CAB0030388.1"/>
    </source>
</evidence>
<accession>A0A6H5HYQ1</accession>
<proteinExistence type="predicted"/>
<gene>
    <name evidence="2" type="ORF">TBRA_LOCUS2391</name>
</gene>
<dbReference type="EMBL" id="CADCXV010000465">
    <property type="protein sequence ID" value="CAB0030388.1"/>
    <property type="molecule type" value="Genomic_DNA"/>
</dbReference>
<dbReference type="AlphaFoldDB" id="A0A6H5HYQ1"/>
<protein>
    <submittedName>
        <fullName evidence="2">Uncharacterized protein</fullName>
    </submittedName>
</protein>
<dbReference type="Proteomes" id="UP000479190">
    <property type="component" value="Unassembled WGS sequence"/>
</dbReference>
<feature type="region of interest" description="Disordered" evidence="1">
    <location>
        <begin position="48"/>
        <end position="91"/>
    </location>
</feature>
<sequence length="101" mass="10892">MVSFGRSRVRAPHGAPARPRNPGPPMTITCKSRIINCPLARCAACGSPAVSTAQHPDCPRSLSRHRRRGRGATKGEDNTPPREREEAQSAGCSQVDFAFLL</sequence>
<evidence type="ECO:0000313" key="3">
    <source>
        <dbReference type="Proteomes" id="UP000479190"/>
    </source>
</evidence>
<feature type="compositionally biased region" description="Basic and acidic residues" evidence="1">
    <location>
        <begin position="73"/>
        <end position="87"/>
    </location>
</feature>
<feature type="region of interest" description="Disordered" evidence="1">
    <location>
        <begin position="1"/>
        <end position="27"/>
    </location>
</feature>
<reference evidence="2 3" key="1">
    <citation type="submission" date="2020-02" db="EMBL/GenBank/DDBJ databases">
        <authorList>
            <person name="Ferguson B K."/>
        </authorList>
    </citation>
    <scope>NUCLEOTIDE SEQUENCE [LARGE SCALE GENOMIC DNA]</scope>
</reference>
<evidence type="ECO:0000256" key="1">
    <source>
        <dbReference type="SAM" id="MobiDB-lite"/>
    </source>
</evidence>
<name>A0A6H5HYQ1_9HYME</name>
<keyword evidence="3" id="KW-1185">Reference proteome</keyword>